<protein>
    <submittedName>
        <fullName evidence="3">DNA-binding MarR family transcriptional regulator</fullName>
    </submittedName>
</protein>
<dbReference type="SUPFAM" id="SSF46785">
    <property type="entry name" value="Winged helix' DNA-binding domain"/>
    <property type="match status" value="1"/>
</dbReference>
<accession>A0ABV2J2P5</accession>
<name>A0ABV2J2P5_9HYPH</name>
<reference evidence="3 4" key="1">
    <citation type="submission" date="2024-06" db="EMBL/GenBank/DDBJ databases">
        <title>Genomic Encyclopedia of Type Strains, Phase IV (KMG-IV): sequencing the most valuable type-strain genomes for metagenomic binning, comparative biology and taxonomic classification.</title>
        <authorList>
            <person name="Goeker M."/>
        </authorList>
    </citation>
    <scope>NUCLEOTIDE SEQUENCE [LARGE SCALE GENOMIC DNA]</scope>
    <source>
        <strain evidence="3 4">DSM 29780</strain>
    </source>
</reference>
<proteinExistence type="predicted"/>
<dbReference type="InterPro" id="IPR036388">
    <property type="entry name" value="WH-like_DNA-bd_sf"/>
</dbReference>
<comment type="caution">
    <text evidence="3">The sequence shown here is derived from an EMBL/GenBank/DDBJ whole genome shotgun (WGS) entry which is preliminary data.</text>
</comment>
<dbReference type="InterPro" id="IPR000835">
    <property type="entry name" value="HTH_MarR-typ"/>
</dbReference>
<evidence type="ECO:0000313" key="4">
    <source>
        <dbReference type="Proteomes" id="UP001549047"/>
    </source>
</evidence>
<dbReference type="Gene3D" id="1.10.10.10">
    <property type="entry name" value="Winged helix-like DNA-binding domain superfamily/Winged helix DNA-binding domain"/>
    <property type="match status" value="1"/>
</dbReference>
<sequence>MAKKNKDKKKDGKRSKSSASPADIAFEVAQVARQFRTLTSRTLSDVGLYGGQEGVMTALGEEDGLTAGAIATRLGVKPPTITRTITRMEAQGLLTRKGGEDGRQTTVWLTDDGRAKLESVEVSGTTVMDAAFRDLDEKQMRRLLELLQQVSDNLETALSADS</sequence>
<dbReference type="Pfam" id="PF12802">
    <property type="entry name" value="MarR_2"/>
    <property type="match status" value="1"/>
</dbReference>
<evidence type="ECO:0000256" key="1">
    <source>
        <dbReference type="SAM" id="MobiDB-lite"/>
    </source>
</evidence>
<dbReference type="InterPro" id="IPR039422">
    <property type="entry name" value="MarR/SlyA-like"/>
</dbReference>
<dbReference type="PROSITE" id="PS50995">
    <property type="entry name" value="HTH_MARR_2"/>
    <property type="match status" value="1"/>
</dbReference>
<gene>
    <name evidence="3" type="ORF">ABID16_002913</name>
</gene>
<feature type="region of interest" description="Disordered" evidence="1">
    <location>
        <begin position="1"/>
        <end position="23"/>
    </location>
</feature>
<evidence type="ECO:0000259" key="2">
    <source>
        <dbReference type="PROSITE" id="PS50995"/>
    </source>
</evidence>
<dbReference type="GO" id="GO:0003677">
    <property type="term" value="F:DNA binding"/>
    <property type="evidence" value="ECO:0007669"/>
    <property type="project" value="UniProtKB-KW"/>
</dbReference>
<dbReference type="PANTHER" id="PTHR33164">
    <property type="entry name" value="TRANSCRIPTIONAL REGULATOR, MARR FAMILY"/>
    <property type="match status" value="1"/>
</dbReference>
<dbReference type="RefSeq" id="WP_354557070.1">
    <property type="nucleotide sequence ID" value="NZ_JBEPMB010000004.1"/>
</dbReference>
<dbReference type="Proteomes" id="UP001549047">
    <property type="component" value="Unassembled WGS sequence"/>
</dbReference>
<keyword evidence="4" id="KW-1185">Reference proteome</keyword>
<evidence type="ECO:0000313" key="3">
    <source>
        <dbReference type="EMBL" id="MET3614576.1"/>
    </source>
</evidence>
<feature type="domain" description="HTH marR-type" evidence="2">
    <location>
        <begin position="21"/>
        <end position="152"/>
    </location>
</feature>
<dbReference type="SMART" id="SM00347">
    <property type="entry name" value="HTH_MARR"/>
    <property type="match status" value="1"/>
</dbReference>
<keyword evidence="3" id="KW-0238">DNA-binding</keyword>
<dbReference type="PANTHER" id="PTHR33164:SF43">
    <property type="entry name" value="HTH-TYPE TRANSCRIPTIONAL REPRESSOR YETL"/>
    <property type="match status" value="1"/>
</dbReference>
<organism evidence="3 4">
    <name type="scientific">Rhizobium aquaticum</name>
    <dbReference type="NCBI Taxonomy" id="1549636"/>
    <lineage>
        <taxon>Bacteria</taxon>
        <taxon>Pseudomonadati</taxon>
        <taxon>Pseudomonadota</taxon>
        <taxon>Alphaproteobacteria</taxon>
        <taxon>Hyphomicrobiales</taxon>
        <taxon>Rhizobiaceae</taxon>
        <taxon>Rhizobium/Agrobacterium group</taxon>
        <taxon>Rhizobium</taxon>
    </lineage>
</organism>
<feature type="compositionally biased region" description="Basic residues" evidence="1">
    <location>
        <begin position="1"/>
        <end position="16"/>
    </location>
</feature>
<dbReference type="EMBL" id="JBEPMB010000004">
    <property type="protein sequence ID" value="MET3614576.1"/>
    <property type="molecule type" value="Genomic_DNA"/>
</dbReference>
<dbReference type="InterPro" id="IPR036390">
    <property type="entry name" value="WH_DNA-bd_sf"/>
</dbReference>